<evidence type="ECO:0000313" key="4">
    <source>
        <dbReference type="Proteomes" id="UP001187859"/>
    </source>
</evidence>
<dbReference type="GO" id="GO:0006400">
    <property type="term" value="P:tRNA modification"/>
    <property type="evidence" value="ECO:0007669"/>
    <property type="project" value="InterPro"/>
</dbReference>
<dbReference type="InterPro" id="IPR036511">
    <property type="entry name" value="TGT-like_sf"/>
</dbReference>
<evidence type="ECO:0000256" key="1">
    <source>
        <dbReference type="ARBA" id="ARBA00022723"/>
    </source>
</evidence>
<evidence type="ECO:0000259" key="2">
    <source>
        <dbReference type="Pfam" id="PF01702"/>
    </source>
</evidence>
<name>A0AAE4PX33_9GAMM</name>
<dbReference type="NCBIfam" id="NF041059">
    <property type="entry name" value="DpdA"/>
    <property type="match status" value="1"/>
</dbReference>
<organism evidence="3 4">
    <name type="scientific">Shewanella xiamenensis</name>
    <dbReference type="NCBI Taxonomy" id="332186"/>
    <lineage>
        <taxon>Bacteria</taxon>
        <taxon>Pseudomonadati</taxon>
        <taxon>Pseudomonadota</taxon>
        <taxon>Gammaproteobacteria</taxon>
        <taxon>Alteromonadales</taxon>
        <taxon>Shewanellaceae</taxon>
        <taxon>Shewanella</taxon>
    </lineage>
</organism>
<accession>A0AAE4PX33</accession>
<dbReference type="PANTHER" id="PTHR43468">
    <property type="match status" value="1"/>
</dbReference>
<protein>
    <submittedName>
        <fullName evidence="3">tRNA-guanine transglycosylase DpdA</fullName>
    </submittedName>
</protein>
<proteinExistence type="predicted"/>
<dbReference type="InterPro" id="IPR002616">
    <property type="entry name" value="tRNA_ribo_trans-like"/>
</dbReference>
<dbReference type="GO" id="GO:0046872">
    <property type="term" value="F:metal ion binding"/>
    <property type="evidence" value="ECO:0007669"/>
    <property type="project" value="UniProtKB-KW"/>
</dbReference>
<dbReference type="Gene3D" id="3.20.20.105">
    <property type="entry name" value="Queuine tRNA-ribosyltransferase-like"/>
    <property type="match status" value="1"/>
</dbReference>
<dbReference type="Proteomes" id="UP001187859">
    <property type="component" value="Unassembled WGS sequence"/>
</dbReference>
<reference evidence="3" key="1">
    <citation type="submission" date="2023-05" db="EMBL/GenBank/DDBJ databases">
        <title>Colonisation of extended spectrum b-lactamase- and carbapenemase-producing bacteria on hospital surfaces from low- and middle-income countries.</title>
        <authorList>
            <person name="Nieto-Rosado M."/>
            <person name="Sands K."/>
            <person name="Iregbu K."/>
            <person name="Zahra R."/>
            <person name="Mazarati J.B."/>
            <person name="Mehtar S."/>
            <person name="Barnards-Group B."/>
            <person name="Walsh T.R."/>
        </authorList>
    </citation>
    <scope>NUCLEOTIDE SEQUENCE</scope>
    <source>
        <strain evidence="3">PP-E493</strain>
    </source>
</reference>
<sequence length="428" mass="49455">MSKFKYFFPDSQDFVDPSFDFLKETRNEHRVRQRDDFYPHEVFKREFLFPYDGMLVSKAVVDGLGNGESKYTRAQRQRFYRAKMKSFFRLPENMLSMGDCGAFTYVGQENPPYTVDEIVDFYEDSGFDLGVSLDHIVFGYDNPKKIIIGEELDECIRRQKLTLDNAEKFLKASEDARFTPYGVAHGWNAKSYTESVRALIQMGYKHITMGGMVPLKTPQILEVLKSTHPYLKTDTKVHLLGIARPESFKDFMSFGVTSIDSTTPLQQAFKDKRNNYHVVDGNAYVALRVPQLDGNLTLSRKIKSGEIDQDVARVLERNALSALRAYGKREISTDEALSALVDYEILHSGVDKADKVRNEYWRTLNERPWDDCDCDVCKQIGIEVIIFRGAERNRRRGFHNIQVLYKKLQTTLNMNTALESRLKNDNRI</sequence>
<dbReference type="EMBL" id="JASGOQ010000001">
    <property type="protein sequence ID" value="MDV5390000.1"/>
    <property type="molecule type" value="Genomic_DNA"/>
</dbReference>
<feature type="domain" description="tRNA-guanine(15) transglycosylase-like" evidence="2">
    <location>
        <begin position="114"/>
        <end position="269"/>
    </location>
</feature>
<dbReference type="SUPFAM" id="SSF51713">
    <property type="entry name" value="tRNA-guanine transglycosylase"/>
    <property type="match status" value="1"/>
</dbReference>
<dbReference type="Pfam" id="PF01702">
    <property type="entry name" value="TGT"/>
    <property type="match status" value="1"/>
</dbReference>
<dbReference type="InterPro" id="IPR053537">
    <property type="entry name" value="DNA-guanine_TGase"/>
</dbReference>
<dbReference type="PANTHER" id="PTHR43468:SF1">
    <property type="entry name" value="TRNA-GUANOSINE(34) QUEUINE TRANSGLYCOSYLASE"/>
    <property type="match status" value="1"/>
</dbReference>
<dbReference type="RefSeq" id="WP_261731464.1">
    <property type="nucleotide sequence ID" value="NZ_JAIJZU010000003.1"/>
</dbReference>
<gene>
    <name evidence="3" type="primary">dpdA</name>
    <name evidence="3" type="ORF">QM089_06945</name>
</gene>
<keyword evidence="1" id="KW-0479">Metal-binding</keyword>
<evidence type="ECO:0000313" key="3">
    <source>
        <dbReference type="EMBL" id="MDV5390000.1"/>
    </source>
</evidence>
<dbReference type="AlphaFoldDB" id="A0AAE4PX33"/>
<comment type="caution">
    <text evidence="3">The sequence shown here is derived from an EMBL/GenBank/DDBJ whole genome shotgun (WGS) entry which is preliminary data.</text>
</comment>